<gene>
    <name evidence="2" type="ORF">P154DRAFT_449692</name>
</gene>
<evidence type="ECO:0000313" key="3">
    <source>
        <dbReference type="Proteomes" id="UP000799779"/>
    </source>
</evidence>
<keyword evidence="3" id="KW-1185">Reference proteome</keyword>
<dbReference type="GO" id="GO:0004622">
    <property type="term" value="F:phosphatidylcholine lysophospholipase activity"/>
    <property type="evidence" value="ECO:0007669"/>
    <property type="project" value="TreeGrafter"/>
</dbReference>
<dbReference type="Pfam" id="PF13472">
    <property type="entry name" value="Lipase_GDSL_2"/>
    <property type="match status" value="1"/>
</dbReference>
<protein>
    <submittedName>
        <fullName evidence="2">Carbohydrate esterase family 3 protein</fullName>
    </submittedName>
</protein>
<dbReference type="EMBL" id="ML977694">
    <property type="protein sequence ID" value="KAF1993609.1"/>
    <property type="molecule type" value="Genomic_DNA"/>
</dbReference>
<dbReference type="InterPro" id="IPR051532">
    <property type="entry name" value="Ester_Hydrolysis_Enzymes"/>
</dbReference>
<feature type="domain" description="SGNH hydrolase-type esterase" evidence="1">
    <location>
        <begin position="24"/>
        <end position="204"/>
    </location>
</feature>
<evidence type="ECO:0000313" key="2">
    <source>
        <dbReference type="EMBL" id="KAF1993609.1"/>
    </source>
</evidence>
<dbReference type="SUPFAM" id="SSF52266">
    <property type="entry name" value="SGNH hydrolase"/>
    <property type="match status" value="1"/>
</dbReference>
<name>A0A6A5VY61_9PLEO</name>
<dbReference type="CDD" id="cd01833">
    <property type="entry name" value="XynB_like"/>
    <property type="match status" value="1"/>
</dbReference>
<dbReference type="PANTHER" id="PTHR30383">
    <property type="entry name" value="THIOESTERASE 1/PROTEASE 1/LYSOPHOSPHOLIPASE L1"/>
    <property type="match status" value="1"/>
</dbReference>
<dbReference type="Gene3D" id="3.40.50.1110">
    <property type="entry name" value="SGNH hydrolase"/>
    <property type="match status" value="1"/>
</dbReference>
<dbReference type="AlphaFoldDB" id="A0A6A5VY61"/>
<evidence type="ECO:0000259" key="1">
    <source>
        <dbReference type="Pfam" id="PF13472"/>
    </source>
</evidence>
<organism evidence="2 3">
    <name type="scientific">Amniculicola lignicola CBS 123094</name>
    <dbReference type="NCBI Taxonomy" id="1392246"/>
    <lineage>
        <taxon>Eukaryota</taxon>
        <taxon>Fungi</taxon>
        <taxon>Dikarya</taxon>
        <taxon>Ascomycota</taxon>
        <taxon>Pezizomycotina</taxon>
        <taxon>Dothideomycetes</taxon>
        <taxon>Pleosporomycetidae</taxon>
        <taxon>Pleosporales</taxon>
        <taxon>Amniculicolaceae</taxon>
        <taxon>Amniculicola</taxon>
    </lineage>
</organism>
<dbReference type="PANTHER" id="PTHR30383:SF2">
    <property type="entry name" value="CELLULOSE-BINDING PROTEIN"/>
    <property type="match status" value="1"/>
</dbReference>
<accession>A0A6A5VY61</accession>
<proteinExistence type="predicted"/>
<dbReference type="InterPro" id="IPR013830">
    <property type="entry name" value="SGNH_hydro"/>
</dbReference>
<dbReference type="OrthoDB" id="2119228at2759"/>
<dbReference type="InterPro" id="IPR036514">
    <property type="entry name" value="SGNH_hydro_sf"/>
</dbReference>
<dbReference type="Proteomes" id="UP000799779">
    <property type="component" value="Unassembled WGS sequence"/>
</dbReference>
<reference evidence="2" key="1">
    <citation type="journal article" date="2020" name="Stud. Mycol.">
        <title>101 Dothideomycetes genomes: a test case for predicting lifestyles and emergence of pathogens.</title>
        <authorList>
            <person name="Haridas S."/>
            <person name="Albert R."/>
            <person name="Binder M."/>
            <person name="Bloem J."/>
            <person name="Labutti K."/>
            <person name="Salamov A."/>
            <person name="Andreopoulos B."/>
            <person name="Baker S."/>
            <person name="Barry K."/>
            <person name="Bills G."/>
            <person name="Bluhm B."/>
            <person name="Cannon C."/>
            <person name="Castanera R."/>
            <person name="Culley D."/>
            <person name="Daum C."/>
            <person name="Ezra D."/>
            <person name="Gonzalez J."/>
            <person name="Henrissat B."/>
            <person name="Kuo A."/>
            <person name="Liang C."/>
            <person name="Lipzen A."/>
            <person name="Lutzoni F."/>
            <person name="Magnuson J."/>
            <person name="Mondo S."/>
            <person name="Nolan M."/>
            <person name="Ohm R."/>
            <person name="Pangilinan J."/>
            <person name="Park H.-J."/>
            <person name="Ramirez L."/>
            <person name="Alfaro M."/>
            <person name="Sun H."/>
            <person name="Tritt A."/>
            <person name="Yoshinaga Y."/>
            <person name="Zwiers L.-H."/>
            <person name="Turgeon B."/>
            <person name="Goodwin S."/>
            <person name="Spatafora J."/>
            <person name="Crous P."/>
            <person name="Grigoriev I."/>
        </authorList>
    </citation>
    <scope>NUCLEOTIDE SEQUENCE</scope>
    <source>
        <strain evidence="2">CBS 123094</strain>
    </source>
</reference>
<sequence>MAVAASSFIHNTIAQQRQLSIMPLGDSITELGCWRAYLWTQLIDAGIKNIQYVGSMTDKPEECGGPNYDKHHEGHAGHQAIDIANRLDYLATWLKPFTPDIVLIHLGTVDIVFNKPQADTLAALEKIVDIFRTKNPNVAFIVAKIIPIPASAAKVTAYNNALPTWANKKNSTASPITLVDQYAGFNPPKELQSDNLHPNDAGDRKMTTVWYPAVLSAIEIRQNRTVA</sequence>